<reference evidence="2 3" key="1">
    <citation type="submission" date="2014-09" db="EMBL/GenBank/DDBJ databases">
        <title>Genome sequences of Lysobacter dokdonensis DS-58.</title>
        <authorList>
            <person name="Kim J.F."/>
            <person name="Kwak M.-J."/>
        </authorList>
    </citation>
    <scope>NUCLEOTIDE SEQUENCE [LARGE SCALE GENOMIC DNA]</scope>
    <source>
        <strain evidence="2 3">DS-58</strain>
    </source>
</reference>
<accession>A0A0A2WD30</accession>
<dbReference type="PATRIC" id="fig|1300345.3.peg.2522"/>
<dbReference type="Proteomes" id="UP000030518">
    <property type="component" value="Unassembled WGS sequence"/>
</dbReference>
<keyword evidence="3" id="KW-1185">Reference proteome</keyword>
<dbReference type="AlphaFoldDB" id="A0A0A2WD30"/>
<protein>
    <submittedName>
        <fullName evidence="2">Uncharacterized protein</fullName>
    </submittedName>
</protein>
<evidence type="ECO:0000256" key="1">
    <source>
        <dbReference type="SAM" id="MobiDB-lite"/>
    </source>
</evidence>
<organism evidence="2 3">
    <name type="scientific">Lysobacter dokdonensis DS-58</name>
    <dbReference type="NCBI Taxonomy" id="1300345"/>
    <lineage>
        <taxon>Bacteria</taxon>
        <taxon>Pseudomonadati</taxon>
        <taxon>Pseudomonadota</taxon>
        <taxon>Gammaproteobacteria</taxon>
        <taxon>Lysobacterales</taxon>
        <taxon>Lysobacteraceae</taxon>
        <taxon>Noviluteimonas</taxon>
    </lineage>
</organism>
<evidence type="ECO:0000313" key="3">
    <source>
        <dbReference type="Proteomes" id="UP000030518"/>
    </source>
</evidence>
<evidence type="ECO:0000313" key="2">
    <source>
        <dbReference type="EMBL" id="KGQ18096.1"/>
    </source>
</evidence>
<proteinExistence type="predicted"/>
<gene>
    <name evidence="2" type="ORF">LF41_1450</name>
</gene>
<dbReference type="EMBL" id="JRKJ01000021">
    <property type="protein sequence ID" value="KGQ18096.1"/>
    <property type="molecule type" value="Genomic_DNA"/>
</dbReference>
<comment type="caution">
    <text evidence="2">The sequence shown here is derived from an EMBL/GenBank/DDBJ whole genome shotgun (WGS) entry which is preliminary data.</text>
</comment>
<feature type="region of interest" description="Disordered" evidence="1">
    <location>
        <begin position="1"/>
        <end position="41"/>
    </location>
</feature>
<sequence>MEHRSDHRSSSLGPVARSIAERPLYRVQRARKRPPVTGRSS</sequence>
<name>A0A0A2WD30_9GAMM</name>